<keyword evidence="5" id="KW-0223">Dioxygenase</keyword>
<evidence type="ECO:0000313" key="6">
    <source>
        <dbReference type="Proteomes" id="UP000198968"/>
    </source>
</evidence>
<proteinExistence type="inferred from homology"/>
<dbReference type="PROSITE" id="PS51819">
    <property type="entry name" value="VOC"/>
    <property type="match status" value="1"/>
</dbReference>
<reference evidence="6" key="1">
    <citation type="submission" date="2016-10" db="EMBL/GenBank/DDBJ databases">
        <authorList>
            <person name="Varghese N."/>
            <person name="Submissions S."/>
        </authorList>
    </citation>
    <scope>NUCLEOTIDE SEQUENCE [LARGE SCALE GENOMIC DNA]</scope>
    <source>
        <strain evidence="6">OV426</strain>
    </source>
</reference>
<dbReference type="GO" id="GO:0051213">
    <property type="term" value="F:dioxygenase activity"/>
    <property type="evidence" value="ECO:0007669"/>
    <property type="project" value="UniProtKB-KW"/>
</dbReference>
<keyword evidence="5" id="KW-0560">Oxidoreductase</keyword>
<organism evidence="5 6">
    <name type="scientific">Candidatus Pantoea varia</name>
    <dbReference type="NCBI Taxonomy" id="1881036"/>
    <lineage>
        <taxon>Bacteria</taxon>
        <taxon>Pseudomonadati</taxon>
        <taxon>Pseudomonadota</taxon>
        <taxon>Gammaproteobacteria</taxon>
        <taxon>Enterobacterales</taxon>
        <taxon>Erwiniaceae</taxon>
        <taxon>Pantoea</taxon>
    </lineage>
</organism>
<keyword evidence="6" id="KW-1185">Reference proteome</keyword>
<evidence type="ECO:0000256" key="1">
    <source>
        <dbReference type="ARBA" id="ARBA00011051"/>
    </source>
</evidence>
<dbReference type="InterPro" id="IPR000335">
    <property type="entry name" value="Bleomycin-R"/>
</dbReference>
<dbReference type="OrthoDB" id="284897at2"/>
<protein>
    <recommendedName>
        <fullName evidence="2">Bleomycin resistance protein</fullName>
    </recommendedName>
</protein>
<dbReference type="Pfam" id="PF00903">
    <property type="entry name" value="Glyoxalase"/>
    <property type="match status" value="1"/>
</dbReference>
<evidence type="ECO:0000256" key="2">
    <source>
        <dbReference type="ARBA" id="ARBA00021572"/>
    </source>
</evidence>
<dbReference type="InterPro" id="IPR037523">
    <property type="entry name" value="VOC_core"/>
</dbReference>
<evidence type="ECO:0000256" key="3">
    <source>
        <dbReference type="ARBA" id="ARBA00023251"/>
    </source>
</evidence>
<dbReference type="Proteomes" id="UP000198968">
    <property type="component" value="Unassembled WGS sequence"/>
</dbReference>
<dbReference type="RefSeq" id="WP_090965094.1">
    <property type="nucleotide sequence ID" value="NZ_FOVG01000003.1"/>
</dbReference>
<comment type="similarity">
    <text evidence="1">Belongs to the bleomycin resistance protein family.</text>
</comment>
<feature type="domain" description="VOC" evidence="4">
    <location>
        <begin position="8"/>
        <end position="137"/>
    </location>
</feature>
<keyword evidence="3" id="KW-0046">Antibiotic resistance</keyword>
<dbReference type="InterPro" id="IPR029068">
    <property type="entry name" value="Glyas_Bleomycin-R_OHBP_Dase"/>
</dbReference>
<accession>A0A1I5ERU8</accession>
<dbReference type="EMBL" id="FOVG01000003">
    <property type="protein sequence ID" value="SFO14106.1"/>
    <property type="molecule type" value="Genomic_DNA"/>
</dbReference>
<sequence>MDDNQNRYWNRMVPELTVTDFAASLHFYTVVLGFEVRIQRQQPDFAYLCYGEAQLMIEQFHPQGWNTADLRWPLGRGINFQIEVDDIETVLARLQQHAVLLYRPLQDTHYDIGETTACQREFLVQDPDGYLLRFCQYLE</sequence>
<dbReference type="Gene3D" id="3.10.180.10">
    <property type="entry name" value="2,3-Dihydroxybiphenyl 1,2-Dioxygenase, domain 1"/>
    <property type="match status" value="1"/>
</dbReference>
<dbReference type="GO" id="GO:0046677">
    <property type="term" value="P:response to antibiotic"/>
    <property type="evidence" value="ECO:0007669"/>
    <property type="project" value="UniProtKB-KW"/>
</dbReference>
<evidence type="ECO:0000313" key="5">
    <source>
        <dbReference type="EMBL" id="SFO14106.1"/>
    </source>
</evidence>
<gene>
    <name evidence="5" type="ORF">SAMN05428971_3076</name>
</gene>
<dbReference type="AlphaFoldDB" id="A0A1I5ERU8"/>
<evidence type="ECO:0000259" key="4">
    <source>
        <dbReference type="PROSITE" id="PS51819"/>
    </source>
</evidence>
<name>A0A1I5ERU8_9GAMM</name>
<dbReference type="CDD" id="cd08349">
    <property type="entry name" value="BLMA_like"/>
    <property type="match status" value="1"/>
</dbReference>
<dbReference type="SUPFAM" id="SSF54593">
    <property type="entry name" value="Glyoxalase/Bleomycin resistance protein/Dihydroxybiphenyl dioxygenase"/>
    <property type="match status" value="1"/>
</dbReference>
<dbReference type="InterPro" id="IPR004360">
    <property type="entry name" value="Glyas_Fos-R_dOase_dom"/>
</dbReference>